<keyword evidence="3" id="KW-0804">Transcription</keyword>
<dbReference type="PANTHER" id="PTHR30055:SF234">
    <property type="entry name" value="HTH-TYPE TRANSCRIPTIONAL REGULATOR BETI"/>
    <property type="match status" value="1"/>
</dbReference>
<keyword evidence="2 4" id="KW-0238">DNA-binding</keyword>
<proteinExistence type="predicted"/>
<feature type="DNA-binding region" description="H-T-H motif" evidence="4">
    <location>
        <begin position="45"/>
        <end position="64"/>
    </location>
</feature>
<protein>
    <submittedName>
        <fullName evidence="6">TetR/AcrR family transcriptional regulator</fullName>
    </submittedName>
</protein>
<evidence type="ECO:0000313" key="7">
    <source>
        <dbReference type="Proteomes" id="UP000297564"/>
    </source>
</evidence>
<evidence type="ECO:0000256" key="4">
    <source>
        <dbReference type="PROSITE-ProRule" id="PRU00335"/>
    </source>
</evidence>
<feature type="domain" description="HTH tetR-type" evidence="5">
    <location>
        <begin position="22"/>
        <end position="82"/>
    </location>
</feature>
<evidence type="ECO:0000313" key="6">
    <source>
        <dbReference type="EMBL" id="TFY97396.1"/>
    </source>
</evidence>
<keyword evidence="1" id="KW-0805">Transcription regulation</keyword>
<dbReference type="PRINTS" id="PR00455">
    <property type="entry name" value="HTHTETR"/>
</dbReference>
<dbReference type="AlphaFoldDB" id="A0A4Z0BDL6"/>
<accession>A0A4Z0BDL6</accession>
<reference evidence="6 7" key="1">
    <citation type="submission" date="2019-03" db="EMBL/GenBank/DDBJ databases">
        <title>Ramlibacter rhizophilus CCTCC AB2015357, whole genome shotgun sequence.</title>
        <authorList>
            <person name="Zhang X."/>
            <person name="Feng G."/>
            <person name="Zhu H."/>
        </authorList>
    </citation>
    <scope>NUCLEOTIDE SEQUENCE [LARGE SCALE GENOMIC DNA]</scope>
    <source>
        <strain evidence="6 7">CCTCC AB2015357</strain>
    </source>
</reference>
<dbReference type="InterPro" id="IPR001647">
    <property type="entry name" value="HTH_TetR"/>
</dbReference>
<comment type="caution">
    <text evidence="6">The sequence shown here is derived from an EMBL/GenBank/DDBJ whole genome shotgun (WGS) entry which is preliminary data.</text>
</comment>
<dbReference type="Pfam" id="PF00440">
    <property type="entry name" value="TetR_N"/>
    <property type="match status" value="1"/>
</dbReference>
<dbReference type="InterPro" id="IPR050109">
    <property type="entry name" value="HTH-type_TetR-like_transc_reg"/>
</dbReference>
<dbReference type="InterPro" id="IPR009057">
    <property type="entry name" value="Homeodomain-like_sf"/>
</dbReference>
<dbReference type="OrthoDB" id="9798857at2"/>
<name>A0A4Z0BDL6_9BURK</name>
<keyword evidence="7" id="KW-1185">Reference proteome</keyword>
<evidence type="ECO:0000256" key="2">
    <source>
        <dbReference type="ARBA" id="ARBA00023125"/>
    </source>
</evidence>
<dbReference type="PANTHER" id="PTHR30055">
    <property type="entry name" value="HTH-TYPE TRANSCRIPTIONAL REGULATOR RUTR"/>
    <property type="match status" value="1"/>
</dbReference>
<evidence type="ECO:0000259" key="5">
    <source>
        <dbReference type="PROSITE" id="PS50977"/>
    </source>
</evidence>
<dbReference type="Gene3D" id="1.10.357.10">
    <property type="entry name" value="Tetracycline Repressor, domain 2"/>
    <property type="match status" value="1"/>
</dbReference>
<dbReference type="SUPFAM" id="SSF46689">
    <property type="entry name" value="Homeodomain-like"/>
    <property type="match status" value="1"/>
</dbReference>
<dbReference type="PROSITE" id="PS50977">
    <property type="entry name" value="HTH_TETR_2"/>
    <property type="match status" value="1"/>
</dbReference>
<dbReference type="GO" id="GO:0000976">
    <property type="term" value="F:transcription cis-regulatory region binding"/>
    <property type="evidence" value="ECO:0007669"/>
    <property type="project" value="TreeGrafter"/>
</dbReference>
<dbReference type="GO" id="GO:0003700">
    <property type="term" value="F:DNA-binding transcription factor activity"/>
    <property type="evidence" value="ECO:0007669"/>
    <property type="project" value="TreeGrafter"/>
</dbReference>
<organism evidence="6 7">
    <name type="scientific">Ramlibacter rhizophilus</name>
    <dbReference type="NCBI Taxonomy" id="1781167"/>
    <lineage>
        <taxon>Bacteria</taxon>
        <taxon>Pseudomonadati</taxon>
        <taxon>Pseudomonadota</taxon>
        <taxon>Betaproteobacteria</taxon>
        <taxon>Burkholderiales</taxon>
        <taxon>Comamonadaceae</taxon>
        <taxon>Ramlibacter</taxon>
    </lineage>
</organism>
<sequence>MPAVRPLPPSKPKPRAEVARPQLTPDRWVDAATEVLVDQGIDHVRVDTLAAELGVTRGSFYWHFRDREELLRRVLDAWRTTATEHLTARLEGAHRDPREQIRDVLSLPFRGRAASRAARIELAIRAWARRDDMARFAVDEADAARLAYIGQLFSSLGFGLAEARSRAALLYGFVVAESLSASLRPTPSQREARNELVAQLLTRAS</sequence>
<evidence type="ECO:0000256" key="1">
    <source>
        <dbReference type="ARBA" id="ARBA00023015"/>
    </source>
</evidence>
<gene>
    <name evidence="6" type="ORF">EZ242_17885</name>
</gene>
<dbReference type="RefSeq" id="WP_135286562.1">
    <property type="nucleotide sequence ID" value="NZ_SMLL01000007.1"/>
</dbReference>
<dbReference type="EMBL" id="SMLL01000007">
    <property type="protein sequence ID" value="TFY97396.1"/>
    <property type="molecule type" value="Genomic_DNA"/>
</dbReference>
<evidence type="ECO:0000256" key="3">
    <source>
        <dbReference type="ARBA" id="ARBA00023163"/>
    </source>
</evidence>
<dbReference type="Proteomes" id="UP000297564">
    <property type="component" value="Unassembled WGS sequence"/>
</dbReference>